<organism evidence="1 2">
    <name type="scientific">Candidatus Methanoperedens nitratireducens</name>
    <dbReference type="NCBI Taxonomy" id="1392998"/>
    <lineage>
        <taxon>Archaea</taxon>
        <taxon>Methanobacteriati</taxon>
        <taxon>Methanobacteriota</taxon>
        <taxon>Stenosarchaea group</taxon>
        <taxon>Methanomicrobia</taxon>
        <taxon>Methanosarcinales</taxon>
        <taxon>ANME-2 cluster</taxon>
        <taxon>Candidatus Methanoperedentaceae</taxon>
        <taxon>Candidatus Methanoperedens</taxon>
    </lineage>
</organism>
<sequence length="41" mass="4700">MSLAKDVIFSEFKLISKLIENILKIGYFGKVIKVGSYCYHC</sequence>
<dbReference type="EMBL" id="JMIY01000002">
    <property type="protein sequence ID" value="KCZ72507.1"/>
    <property type="molecule type" value="Genomic_DNA"/>
</dbReference>
<dbReference type="AlphaFoldDB" id="A0A062V5B9"/>
<keyword evidence="2" id="KW-1185">Reference proteome</keyword>
<evidence type="ECO:0000313" key="2">
    <source>
        <dbReference type="Proteomes" id="UP000027153"/>
    </source>
</evidence>
<name>A0A062V5B9_9EURY</name>
<dbReference type="Proteomes" id="UP000027153">
    <property type="component" value="Unassembled WGS sequence"/>
</dbReference>
<comment type="caution">
    <text evidence="1">The sequence shown here is derived from an EMBL/GenBank/DDBJ whole genome shotgun (WGS) entry which is preliminary data.</text>
</comment>
<protein>
    <submittedName>
        <fullName evidence="1">Uncharacterized protein</fullName>
    </submittedName>
</protein>
<evidence type="ECO:0000313" key="1">
    <source>
        <dbReference type="EMBL" id="KCZ72507.1"/>
    </source>
</evidence>
<accession>A0A062V5B9</accession>
<proteinExistence type="predicted"/>
<gene>
    <name evidence="1" type="ORF">ANME2D_00934</name>
</gene>
<reference evidence="1 2" key="1">
    <citation type="journal article" date="2013" name="Nature">
        <title>Anaerobic oxidation of methane coupled to nitrate reduction in a novel archaeal lineage.</title>
        <authorList>
            <person name="Haroon M.F."/>
            <person name="Hu S."/>
            <person name="Shi Y."/>
            <person name="Imelfort M."/>
            <person name="Keller J."/>
            <person name="Hugenholtz P."/>
            <person name="Yuan Z."/>
            <person name="Tyson G.W."/>
        </authorList>
    </citation>
    <scope>NUCLEOTIDE SEQUENCE [LARGE SCALE GENOMIC DNA]</scope>
    <source>
        <strain evidence="1 2">ANME-2d</strain>
    </source>
</reference>